<name>A0A4R2P9F7_9BACL</name>
<feature type="domain" description="N-acetyltransferase" evidence="1">
    <location>
        <begin position="1"/>
        <end position="166"/>
    </location>
</feature>
<dbReference type="InterPro" id="IPR016181">
    <property type="entry name" value="Acyl_CoA_acyltransferase"/>
</dbReference>
<organism evidence="2 3">
    <name type="scientific">Scopulibacillus darangshiensis</name>
    <dbReference type="NCBI Taxonomy" id="442528"/>
    <lineage>
        <taxon>Bacteria</taxon>
        <taxon>Bacillati</taxon>
        <taxon>Bacillota</taxon>
        <taxon>Bacilli</taxon>
        <taxon>Bacillales</taxon>
        <taxon>Sporolactobacillaceae</taxon>
        <taxon>Scopulibacillus</taxon>
    </lineage>
</organism>
<protein>
    <submittedName>
        <fullName evidence="2">Ribosomal-protein-alanine N-acetyltransferase</fullName>
    </submittedName>
</protein>
<reference evidence="2 3" key="1">
    <citation type="submission" date="2019-03" db="EMBL/GenBank/DDBJ databases">
        <title>Genomic Encyclopedia of Type Strains, Phase IV (KMG-IV): sequencing the most valuable type-strain genomes for metagenomic binning, comparative biology and taxonomic classification.</title>
        <authorList>
            <person name="Goeker M."/>
        </authorList>
    </citation>
    <scope>NUCLEOTIDE SEQUENCE [LARGE SCALE GENOMIC DNA]</scope>
    <source>
        <strain evidence="2 3">DSM 19377</strain>
    </source>
</reference>
<gene>
    <name evidence="2" type="ORF">EV207_10524</name>
</gene>
<keyword evidence="3" id="KW-1185">Reference proteome</keyword>
<dbReference type="EMBL" id="SLXK01000005">
    <property type="protein sequence ID" value="TCP30495.1"/>
    <property type="molecule type" value="Genomic_DNA"/>
</dbReference>
<proteinExistence type="predicted"/>
<accession>A0A4R2P9F7</accession>
<dbReference type="GO" id="GO:0016747">
    <property type="term" value="F:acyltransferase activity, transferring groups other than amino-acyl groups"/>
    <property type="evidence" value="ECO:0007669"/>
    <property type="project" value="InterPro"/>
</dbReference>
<evidence type="ECO:0000313" key="3">
    <source>
        <dbReference type="Proteomes" id="UP000295416"/>
    </source>
</evidence>
<dbReference type="SUPFAM" id="SSF55729">
    <property type="entry name" value="Acyl-CoA N-acyltransferases (Nat)"/>
    <property type="match status" value="1"/>
</dbReference>
<dbReference type="Proteomes" id="UP000295416">
    <property type="component" value="Unassembled WGS sequence"/>
</dbReference>
<dbReference type="PROSITE" id="PS51186">
    <property type="entry name" value="GNAT"/>
    <property type="match status" value="1"/>
</dbReference>
<dbReference type="CDD" id="cd04301">
    <property type="entry name" value="NAT_SF"/>
    <property type="match status" value="1"/>
</dbReference>
<dbReference type="PANTHER" id="PTHR43415:SF3">
    <property type="entry name" value="GNAT-FAMILY ACETYLTRANSFERASE"/>
    <property type="match status" value="1"/>
</dbReference>
<dbReference type="AlphaFoldDB" id="A0A4R2P9F7"/>
<dbReference type="InterPro" id="IPR000182">
    <property type="entry name" value="GNAT_dom"/>
</dbReference>
<dbReference type="PANTHER" id="PTHR43415">
    <property type="entry name" value="SPERMIDINE N(1)-ACETYLTRANSFERASE"/>
    <property type="match status" value="1"/>
</dbReference>
<sequence length="171" mass="19699">MIIREISVSDAEAFLRLSRGLDKETQYMLYEPGERSTTLEEQRARIEKIHNKGFSTIFVAEDEEQLVGYAGIFGSALKRVRHRASIVIGILPPFQGRGLGTKLLGVTHQWAKEKGIHRLELTVMEHNRHAMYLYNKMGYRVEGMRKSAIVLEDRTIDEFYMGKILKADKEK</sequence>
<dbReference type="RefSeq" id="WP_132744412.1">
    <property type="nucleotide sequence ID" value="NZ_SLXK01000005.1"/>
</dbReference>
<comment type="caution">
    <text evidence="2">The sequence shown here is derived from an EMBL/GenBank/DDBJ whole genome shotgun (WGS) entry which is preliminary data.</text>
</comment>
<keyword evidence="2" id="KW-0808">Transferase</keyword>
<dbReference type="Gene3D" id="3.40.630.30">
    <property type="match status" value="1"/>
</dbReference>
<evidence type="ECO:0000259" key="1">
    <source>
        <dbReference type="PROSITE" id="PS51186"/>
    </source>
</evidence>
<dbReference type="Pfam" id="PF00583">
    <property type="entry name" value="Acetyltransf_1"/>
    <property type="match status" value="1"/>
</dbReference>
<dbReference type="OrthoDB" id="9773249at2"/>
<evidence type="ECO:0000313" key="2">
    <source>
        <dbReference type="EMBL" id="TCP30495.1"/>
    </source>
</evidence>